<dbReference type="OrthoDB" id="10425820at2759"/>
<evidence type="ECO:0000256" key="1">
    <source>
        <dbReference type="SAM" id="Coils"/>
    </source>
</evidence>
<name>A0A6J8B0D2_MYTCO</name>
<sequence length="296" mass="34298">MDFNISCVITIYAVPLNLKTTYQEDLKSCPLTDEPDSDDVNNSTINDVGGDSTQTILGEISTAKIMNKDITGLFQKNVFQQGVVIGKEKFPNVNWDLCDQVVLQTKVNRVVEKIKTFRKNNKAKLNSFLEQDFYFPVKKPVTSSFEYLQENERKRVKEIEKERNRAVGENVKLKRQLKETDFTLDNLELQTEHFETKSHILLRLLDIARGNTCEKNESDLDRLKKDKRSLLVKVCRMSKQQHSSKFDQIREEHLFEIQNLKVHIAAKQDRILEVEDLNSILADDATVKIAKCWCEK</sequence>
<dbReference type="EMBL" id="CACVKT020002231">
    <property type="protein sequence ID" value="CAC5376806.1"/>
    <property type="molecule type" value="Genomic_DNA"/>
</dbReference>
<feature type="coiled-coil region" evidence="1">
    <location>
        <begin position="149"/>
        <end position="233"/>
    </location>
</feature>
<dbReference type="AlphaFoldDB" id="A0A6J8B0D2"/>
<evidence type="ECO:0000313" key="3">
    <source>
        <dbReference type="Proteomes" id="UP000507470"/>
    </source>
</evidence>
<accession>A0A6J8B0D2</accession>
<keyword evidence="1" id="KW-0175">Coiled coil</keyword>
<organism evidence="2 3">
    <name type="scientific">Mytilus coruscus</name>
    <name type="common">Sea mussel</name>
    <dbReference type="NCBI Taxonomy" id="42192"/>
    <lineage>
        <taxon>Eukaryota</taxon>
        <taxon>Metazoa</taxon>
        <taxon>Spiralia</taxon>
        <taxon>Lophotrochozoa</taxon>
        <taxon>Mollusca</taxon>
        <taxon>Bivalvia</taxon>
        <taxon>Autobranchia</taxon>
        <taxon>Pteriomorphia</taxon>
        <taxon>Mytilida</taxon>
        <taxon>Mytiloidea</taxon>
        <taxon>Mytilidae</taxon>
        <taxon>Mytilinae</taxon>
        <taxon>Mytilus</taxon>
    </lineage>
</organism>
<evidence type="ECO:0000313" key="2">
    <source>
        <dbReference type="EMBL" id="CAC5376806.1"/>
    </source>
</evidence>
<gene>
    <name evidence="2" type="ORF">MCOR_13312</name>
</gene>
<keyword evidence="3" id="KW-1185">Reference proteome</keyword>
<dbReference type="Proteomes" id="UP000507470">
    <property type="component" value="Unassembled WGS sequence"/>
</dbReference>
<proteinExistence type="predicted"/>
<protein>
    <submittedName>
        <fullName evidence="2">Uncharacterized protein</fullName>
    </submittedName>
</protein>
<reference evidence="2 3" key="1">
    <citation type="submission" date="2020-06" db="EMBL/GenBank/DDBJ databases">
        <authorList>
            <person name="Li R."/>
            <person name="Bekaert M."/>
        </authorList>
    </citation>
    <scope>NUCLEOTIDE SEQUENCE [LARGE SCALE GENOMIC DNA]</scope>
    <source>
        <strain evidence="3">wild</strain>
    </source>
</reference>